<sequence length="521" mass="59631">MKKITKIEELPKSQLSENKLRVAAYARVSTDSDDQLVSLKAQREHYENYIKSNPEWEFAGLYYDEGISGTKKEKRPELLRMIRDCESNRIDFIITKSISRFARNTTDCLELVRHLMDIGVYIYFEKENLNTGDMESELMLSILSGFAAEESASISQNTTWSISKKFQNGSYIIGTPPYGYANINGEMVIVPEEAEIIKRIFAECLSGKGGSVIAKGLNRDKIPARRGNHWSSGTVIDMLRNEKYKGDVLFQKTYTDSNFNRHINNGEKDQFYCKDHHEPIINREVFSKAQKLITQRAKSMSKTANKKAYQNRYVLSGRILCGECGSKFKRRTNYSVGRSYIAWSCKGHIEDKDSCSMLFIRDGEIKATFSTMMNKLAFSKKLILKPLYNSINKIDEECDLARIDAIDKRMEQLTEERNTLIGLMTKGFLEPALFNKERNVLDKEIKNLTAEKTNLVMSFTSGSSQVDEVKALLDYVSADKFDGNYTDEAFEKFVENIIANSRDELTFKMKCGLSLIEKVVR</sequence>
<gene>
    <name evidence="3" type="ORF">KCG48_13365</name>
</gene>
<dbReference type="GO" id="GO:0003677">
    <property type="term" value="F:DNA binding"/>
    <property type="evidence" value="ECO:0007669"/>
    <property type="project" value="InterPro"/>
</dbReference>
<feature type="domain" description="Recombinase" evidence="2">
    <location>
        <begin position="177"/>
        <end position="299"/>
    </location>
</feature>
<evidence type="ECO:0000259" key="2">
    <source>
        <dbReference type="PROSITE" id="PS51737"/>
    </source>
</evidence>
<name>A0A941HSJ5_9CLOT</name>
<proteinExistence type="predicted"/>
<dbReference type="AlphaFoldDB" id="A0A941HSJ5"/>
<dbReference type="CDD" id="cd00338">
    <property type="entry name" value="Ser_Recombinase"/>
    <property type="match status" value="1"/>
</dbReference>
<dbReference type="Gene3D" id="3.90.1750.20">
    <property type="entry name" value="Putative Large Serine Recombinase, Chain B, Domain 2"/>
    <property type="match status" value="1"/>
</dbReference>
<dbReference type="SUPFAM" id="SSF53041">
    <property type="entry name" value="Resolvase-like"/>
    <property type="match status" value="1"/>
</dbReference>
<keyword evidence="4" id="KW-1185">Reference proteome</keyword>
<dbReference type="InterPro" id="IPR006119">
    <property type="entry name" value="Resolv_N"/>
</dbReference>
<reference evidence="3" key="1">
    <citation type="submission" date="2021-04" db="EMBL/GenBank/DDBJ databases">
        <title>Proteiniclasticum sedimins sp. nov., an obligate anaerobic bacterium isolated from anaerobic sludge.</title>
        <authorList>
            <person name="Liu J."/>
        </authorList>
    </citation>
    <scope>NUCLEOTIDE SEQUENCE</scope>
    <source>
        <strain evidence="3">BAD-10</strain>
    </source>
</reference>
<dbReference type="PROSITE" id="PS51737">
    <property type="entry name" value="RECOMBINASE_DNA_BIND"/>
    <property type="match status" value="1"/>
</dbReference>
<evidence type="ECO:0000259" key="1">
    <source>
        <dbReference type="PROSITE" id="PS51736"/>
    </source>
</evidence>
<feature type="domain" description="Resolvase/invertase-type recombinase catalytic" evidence="1">
    <location>
        <begin position="21"/>
        <end position="169"/>
    </location>
</feature>
<dbReference type="InterPro" id="IPR038109">
    <property type="entry name" value="DNA_bind_recomb_sf"/>
</dbReference>
<evidence type="ECO:0000313" key="3">
    <source>
        <dbReference type="EMBL" id="MBR0577302.1"/>
    </source>
</evidence>
<dbReference type="PANTHER" id="PTHR30461:SF23">
    <property type="entry name" value="DNA RECOMBINASE-RELATED"/>
    <property type="match status" value="1"/>
</dbReference>
<dbReference type="Pfam" id="PF07508">
    <property type="entry name" value="Recombinase"/>
    <property type="match status" value="1"/>
</dbReference>
<dbReference type="InterPro" id="IPR025827">
    <property type="entry name" value="Zn_ribbon_recom_dom"/>
</dbReference>
<protein>
    <submittedName>
        <fullName evidence="3">Recombinase family protein</fullName>
    </submittedName>
</protein>
<dbReference type="Pfam" id="PF13408">
    <property type="entry name" value="Zn_ribbon_recom"/>
    <property type="match status" value="1"/>
</dbReference>
<dbReference type="PROSITE" id="PS51736">
    <property type="entry name" value="RECOMBINASES_3"/>
    <property type="match status" value="1"/>
</dbReference>
<dbReference type="RefSeq" id="WP_023388998.1">
    <property type="nucleotide sequence ID" value="NZ_JAGSCS010000025.1"/>
</dbReference>
<comment type="caution">
    <text evidence="3">The sequence shown here is derived from an EMBL/GenBank/DDBJ whole genome shotgun (WGS) entry which is preliminary data.</text>
</comment>
<dbReference type="InterPro" id="IPR050639">
    <property type="entry name" value="SSR_resolvase"/>
</dbReference>
<evidence type="ECO:0000313" key="4">
    <source>
        <dbReference type="Proteomes" id="UP000675379"/>
    </source>
</evidence>
<dbReference type="Gene3D" id="3.40.50.1390">
    <property type="entry name" value="Resolvase, N-terminal catalytic domain"/>
    <property type="match status" value="1"/>
</dbReference>
<dbReference type="Proteomes" id="UP000675379">
    <property type="component" value="Unassembled WGS sequence"/>
</dbReference>
<organism evidence="3 4">
    <name type="scientific">Proteiniclasticum sediminis</name>
    <dbReference type="NCBI Taxonomy" id="2804028"/>
    <lineage>
        <taxon>Bacteria</taxon>
        <taxon>Bacillati</taxon>
        <taxon>Bacillota</taxon>
        <taxon>Clostridia</taxon>
        <taxon>Eubacteriales</taxon>
        <taxon>Clostridiaceae</taxon>
        <taxon>Proteiniclasticum</taxon>
    </lineage>
</organism>
<accession>A0A941HSJ5</accession>
<dbReference type="EMBL" id="JAGSCS010000025">
    <property type="protein sequence ID" value="MBR0577302.1"/>
    <property type="molecule type" value="Genomic_DNA"/>
</dbReference>
<dbReference type="InterPro" id="IPR036162">
    <property type="entry name" value="Resolvase-like_N_sf"/>
</dbReference>
<dbReference type="InterPro" id="IPR011109">
    <property type="entry name" value="DNA_bind_recombinase_dom"/>
</dbReference>
<dbReference type="PANTHER" id="PTHR30461">
    <property type="entry name" value="DNA-INVERTASE FROM LAMBDOID PROPHAGE"/>
    <property type="match status" value="1"/>
</dbReference>
<dbReference type="GO" id="GO:0000150">
    <property type="term" value="F:DNA strand exchange activity"/>
    <property type="evidence" value="ECO:0007669"/>
    <property type="project" value="InterPro"/>
</dbReference>
<dbReference type="Pfam" id="PF00239">
    <property type="entry name" value="Resolvase"/>
    <property type="match status" value="1"/>
</dbReference>
<dbReference type="SMART" id="SM00857">
    <property type="entry name" value="Resolvase"/>
    <property type="match status" value="1"/>
</dbReference>